<dbReference type="AlphaFoldDB" id="A0A937CTK7"/>
<reference evidence="1 2" key="1">
    <citation type="journal article" date="2017" name="Int. J. Syst. Evol. Microbiol.">
        <title>Ramlibacter monticola sp. nov., isolated from forest soil.</title>
        <authorList>
            <person name="Chaudhary D.K."/>
            <person name="Kim J."/>
        </authorList>
    </citation>
    <scope>NUCLEOTIDE SEQUENCE [LARGE SCALE GENOMIC DNA]</scope>
    <source>
        <strain evidence="1 2">KACC 19175</strain>
    </source>
</reference>
<proteinExistence type="predicted"/>
<dbReference type="EMBL" id="JAEQNE010000003">
    <property type="protein sequence ID" value="MBL0392401.1"/>
    <property type="molecule type" value="Genomic_DNA"/>
</dbReference>
<protein>
    <submittedName>
        <fullName evidence="1">Uncharacterized protein</fullName>
    </submittedName>
</protein>
<dbReference type="Proteomes" id="UP000599109">
    <property type="component" value="Unassembled WGS sequence"/>
</dbReference>
<keyword evidence="2" id="KW-1185">Reference proteome</keyword>
<name>A0A937CTK7_9BURK</name>
<organism evidence="1 2">
    <name type="scientific">Ramlibacter monticola</name>
    <dbReference type="NCBI Taxonomy" id="1926872"/>
    <lineage>
        <taxon>Bacteria</taxon>
        <taxon>Pseudomonadati</taxon>
        <taxon>Pseudomonadota</taxon>
        <taxon>Betaproteobacteria</taxon>
        <taxon>Burkholderiales</taxon>
        <taxon>Comamonadaceae</taxon>
        <taxon>Ramlibacter</taxon>
    </lineage>
</organism>
<evidence type="ECO:0000313" key="2">
    <source>
        <dbReference type="Proteomes" id="UP000599109"/>
    </source>
</evidence>
<comment type="caution">
    <text evidence="1">The sequence shown here is derived from an EMBL/GenBank/DDBJ whole genome shotgun (WGS) entry which is preliminary data.</text>
</comment>
<gene>
    <name evidence="1" type="ORF">JJ685_14775</name>
</gene>
<evidence type="ECO:0000313" key="1">
    <source>
        <dbReference type="EMBL" id="MBL0392401.1"/>
    </source>
</evidence>
<sequence>MLTNSYGQWGETTTASDFDLARVKLQAMEERLAAELVEGLSRRCADAVMRAVQGGLPRAQIIEALDAALTDPLDASEAAAWARATIA</sequence>
<dbReference type="RefSeq" id="WP_201675030.1">
    <property type="nucleotide sequence ID" value="NZ_JAEQNE010000003.1"/>
</dbReference>
<accession>A0A937CTK7</accession>